<proteinExistence type="predicted"/>
<dbReference type="EMBL" id="FOKQ01000001">
    <property type="protein sequence ID" value="SFB66258.1"/>
    <property type="molecule type" value="Genomic_DNA"/>
</dbReference>
<evidence type="ECO:0000256" key="1">
    <source>
        <dbReference type="SAM" id="MobiDB-lite"/>
    </source>
</evidence>
<accession>A0A1I1CZD5</accession>
<dbReference type="Proteomes" id="UP000182192">
    <property type="component" value="Unassembled WGS sequence"/>
</dbReference>
<evidence type="ECO:0000313" key="2">
    <source>
        <dbReference type="EMBL" id="SFB66258.1"/>
    </source>
</evidence>
<evidence type="ECO:0000313" key="3">
    <source>
        <dbReference type="Proteomes" id="UP000182192"/>
    </source>
</evidence>
<dbReference type="OrthoDB" id="1818005at2"/>
<sequence length="371" mass="42278">MNSRDDNLKQLSNLLDPYMLAKILEKNYSDRTLDFISSYAPTAVVFASTRYSPQTVDELIHACDTRLIDNFDVMQIAHSSVNSNCNERDLGAFLESIDRELPRRTAVNLFVAENDTQKTYRELAEFVKSGAYYAGDKGLFLDSGLAREMAALGMTLTSEYSGEHLSSFKDIDAALAEGDRMRFDDHRLAAAIFKKMEQPDWLQFSEYLKSSMGENIGKLTPYILEQKYSDFQVNRDMSKLADKVAGEYEQYIADLKKGDPDRIIKSAYEIYNKDYIVDFCNTNMTSLSPDDLQVLLDTDNVLDEIYQEWDTMTQFNGVAEIDTAIEDTAYRLRTAQAVKQMMEQKQKQELTESKVIADKSGIPKPAKHRGR</sequence>
<organism evidence="2 3">
    <name type="scientific">Ruminococcus albus</name>
    <dbReference type="NCBI Taxonomy" id="1264"/>
    <lineage>
        <taxon>Bacteria</taxon>
        <taxon>Bacillati</taxon>
        <taxon>Bacillota</taxon>
        <taxon>Clostridia</taxon>
        <taxon>Eubacteriales</taxon>
        <taxon>Oscillospiraceae</taxon>
        <taxon>Ruminococcus</taxon>
    </lineage>
</organism>
<name>A0A1I1CZD5_RUMAL</name>
<feature type="region of interest" description="Disordered" evidence="1">
    <location>
        <begin position="345"/>
        <end position="371"/>
    </location>
</feature>
<feature type="compositionally biased region" description="Basic and acidic residues" evidence="1">
    <location>
        <begin position="345"/>
        <end position="357"/>
    </location>
</feature>
<dbReference type="AlphaFoldDB" id="A0A1I1CZD5"/>
<gene>
    <name evidence="2" type="ORF">SAMN02910406_00014</name>
</gene>
<protein>
    <submittedName>
        <fullName evidence="2">Uncharacterized protein</fullName>
    </submittedName>
</protein>
<dbReference type="RefSeq" id="WP_074959452.1">
    <property type="nucleotide sequence ID" value="NZ_FOKQ01000001.1"/>
</dbReference>
<reference evidence="2 3" key="1">
    <citation type="submission" date="2016-10" db="EMBL/GenBank/DDBJ databases">
        <authorList>
            <person name="de Groot N.N."/>
        </authorList>
    </citation>
    <scope>NUCLEOTIDE SEQUENCE [LARGE SCALE GENOMIC DNA]</scope>
    <source>
        <strain evidence="2 3">AR67</strain>
    </source>
</reference>